<keyword evidence="5" id="KW-0276">Fatty acid metabolism</keyword>
<organism evidence="15 16">
    <name type="scientific">Eiseniibacteriota bacterium</name>
    <dbReference type="NCBI Taxonomy" id="2212470"/>
    <lineage>
        <taxon>Bacteria</taxon>
        <taxon>Candidatus Eiseniibacteriota</taxon>
    </lineage>
</organism>
<keyword evidence="9" id="KW-0443">Lipid metabolism</keyword>
<dbReference type="InterPro" id="IPR001753">
    <property type="entry name" value="Enoyl-CoA_hydra/iso"/>
</dbReference>
<comment type="catalytic activity">
    <reaction evidence="12">
        <text>a (3S)-3-hydroxyacyl-CoA + NAD(+) = a 3-oxoacyl-CoA + NADH + H(+)</text>
        <dbReference type="Rhea" id="RHEA:22432"/>
        <dbReference type="ChEBI" id="CHEBI:15378"/>
        <dbReference type="ChEBI" id="CHEBI:57318"/>
        <dbReference type="ChEBI" id="CHEBI:57540"/>
        <dbReference type="ChEBI" id="CHEBI:57945"/>
        <dbReference type="ChEBI" id="CHEBI:90726"/>
        <dbReference type="EC" id="1.1.1.35"/>
    </reaction>
</comment>
<reference evidence="15 16" key="1">
    <citation type="journal article" date="2019" name="Nat. Microbiol.">
        <title>Mediterranean grassland soil C-N compound turnover is dependent on rainfall and depth, and is mediated by genomically divergent microorganisms.</title>
        <authorList>
            <person name="Diamond S."/>
            <person name="Andeer P.F."/>
            <person name="Li Z."/>
            <person name="Crits-Christoph A."/>
            <person name="Burstein D."/>
            <person name="Anantharaman K."/>
            <person name="Lane K.R."/>
            <person name="Thomas B.C."/>
            <person name="Pan C."/>
            <person name="Northen T.R."/>
            <person name="Banfield J.F."/>
        </authorList>
    </citation>
    <scope>NUCLEOTIDE SEQUENCE [LARGE SCALE GENOMIC DNA]</scope>
    <source>
        <strain evidence="15">WS_1</strain>
    </source>
</reference>
<dbReference type="UniPathway" id="UPA00659"/>
<evidence type="ECO:0000313" key="15">
    <source>
        <dbReference type="EMBL" id="TMQ48208.1"/>
    </source>
</evidence>
<dbReference type="InterPro" id="IPR006108">
    <property type="entry name" value="3HC_DH_C"/>
</dbReference>
<dbReference type="SUPFAM" id="SSF48179">
    <property type="entry name" value="6-phosphogluconate dehydrogenase C-terminal domain-like"/>
    <property type="match status" value="2"/>
</dbReference>
<dbReference type="InterPro" id="IPR029045">
    <property type="entry name" value="ClpP/crotonase-like_dom_sf"/>
</dbReference>
<comment type="similarity">
    <text evidence="2">In the central section; belongs to the 3-hydroxyacyl-CoA dehydrogenase family.</text>
</comment>
<dbReference type="PANTHER" id="PTHR43612:SF3">
    <property type="entry name" value="TRIFUNCTIONAL ENZYME SUBUNIT ALPHA, MITOCHONDRIAL"/>
    <property type="match status" value="1"/>
</dbReference>
<dbReference type="InterPro" id="IPR050136">
    <property type="entry name" value="FA_oxidation_alpha_subunit"/>
</dbReference>
<dbReference type="GO" id="GO:0070403">
    <property type="term" value="F:NAD+ binding"/>
    <property type="evidence" value="ECO:0007669"/>
    <property type="project" value="InterPro"/>
</dbReference>
<sequence length="721" mass="79058">MSLAFREREEELGRSDYGPFRLEGHPSGIALLWFDDPGRKVNLLDSESLPALRRVLEALRQRSDSAYPRALVLLSAKEEQFIAGADVAEFDGLEDPSEAGAKAREAQQLFEEISHLPYVTVAAINGPCLGGGTELALAMRYRVASNSRKFTIGLPEVQLGILPGFGGTQRLPRLIGLVPALDLLLTGRSLDSRRAYRIGLVDAVLPHERFSERAVQWTEALLQDLPAVKRRGPPLPMRIMETVAPIRNRILSQARSNVLRQTGGHYPAPLEIVRVLRATWGASSETGLEVEREAVAKLLFTPESKNLRRIFALREEAKRKPETARAREVAHVAVMGAGAMGGEIAYLFSSRNVRARLRDLKPEPLLRSLAHARSLFEREVSRGRLTKAEMEQALARIEPSLDLSGLKSADLALEAVVEDLPVKQALFRELEGLVPERCVFATNTSSLSVRAMAKGLRNPGRVVGMHFFNPATRMPLVEVIRTDISDAAALETVIALTRRLGKTPVLVADAPGFLVNRVLMPYLGEAVALVERGQPVRAVDHALRDFGMPVGPLELLDEIGLDVARKVAHVLRDAYGDRLPPTTLIDRLVAAGELGKKSELGFYRYEAGRRKGVNQEIEASVPPEGPLTPPQIVDRLLDVMVNEAAMALEEHVVPRPEDVDLAMVLGTGFPPFRGGLLRHADTVGAGAIVERLARRQQEGAPVGPSGRLQQMALSGRTFYKE</sequence>
<dbReference type="Gene3D" id="3.40.50.720">
    <property type="entry name" value="NAD(P)-binding Rossmann-like Domain"/>
    <property type="match status" value="1"/>
</dbReference>
<keyword evidence="6" id="KW-0442">Lipid degradation</keyword>
<evidence type="ECO:0000256" key="12">
    <source>
        <dbReference type="ARBA" id="ARBA00049556"/>
    </source>
</evidence>
<comment type="similarity">
    <text evidence="3">In the N-terminal section; belongs to the enoyl-CoA hydratase/isomerase family.</text>
</comment>
<dbReference type="SUPFAM" id="SSF51735">
    <property type="entry name" value="NAD(P)-binding Rossmann-fold domains"/>
    <property type="match status" value="1"/>
</dbReference>
<dbReference type="Gene3D" id="1.10.1040.50">
    <property type="match status" value="1"/>
</dbReference>
<gene>
    <name evidence="15" type="ORF">E6K71_07715</name>
</gene>
<dbReference type="FunFam" id="3.40.50.720:FF:000009">
    <property type="entry name" value="Fatty oxidation complex, alpha subunit"/>
    <property type="match status" value="1"/>
</dbReference>
<evidence type="ECO:0000313" key="16">
    <source>
        <dbReference type="Proteomes" id="UP000316292"/>
    </source>
</evidence>
<evidence type="ECO:0000256" key="5">
    <source>
        <dbReference type="ARBA" id="ARBA00022832"/>
    </source>
</evidence>
<evidence type="ECO:0000256" key="2">
    <source>
        <dbReference type="ARBA" id="ARBA00007005"/>
    </source>
</evidence>
<accession>A0A538SA08</accession>
<feature type="domain" description="3-hydroxyacyl-CoA dehydrogenase C-terminal" evidence="13">
    <location>
        <begin position="632"/>
        <end position="716"/>
    </location>
</feature>
<dbReference type="GO" id="GO:0006635">
    <property type="term" value="P:fatty acid beta-oxidation"/>
    <property type="evidence" value="ECO:0007669"/>
    <property type="project" value="UniProtKB-UniPathway"/>
</dbReference>
<evidence type="ECO:0000259" key="14">
    <source>
        <dbReference type="Pfam" id="PF02737"/>
    </source>
</evidence>
<evidence type="ECO:0000256" key="1">
    <source>
        <dbReference type="ARBA" id="ARBA00005005"/>
    </source>
</evidence>
<keyword evidence="11" id="KW-0511">Multifunctional enzyme</keyword>
<dbReference type="Gene3D" id="3.90.226.10">
    <property type="entry name" value="2-enoyl-CoA Hydratase, Chain A, domain 1"/>
    <property type="match status" value="1"/>
</dbReference>
<comment type="caution">
    <text evidence="15">The sequence shown here is derived from an EMBL/GenBank/DDBJ whole genome shotgun (WGS) entry which is preliminary data.</text>
</comment>
<dbReference type="SUPFAM" id="SSF52096">
    <property type="entry name" value="ClpP/crotonase"/>
    <property type="match status" value="1"/>
</dbReference>
<dbReference type="GO" id="GO:0016509">
    <property type="term" value="F:long-chain (3S)-3-hydroxyacyl-CoA dehydrogenase (NAD+) activity"/>
    <property type="evidence" value="ECO:0007669"/>
    <property type="project" value="TreeGrafter"/>
</dbReference>
<dbReference type="FunFam" id="3.90.226.10:FF:000011">
    <property type="entry name" value="Fatty acid oxidation complex subunit alpha"/>
    <property type="match status" value="1"/>
</dbReference>
<dbReference type="AlphaFoldDB" id="A0A538SA08"/>
<dbReference type="EMBL" id="VBOR01000085">
    <property type="protein sequence ID" value="TMQ48208.1"/>
    <property type="molecule type" value="Genomic_DNA"/>
</dbReference>
<dbReference type="InterPro" id="IPR006180">
    <property type="entry name" value="3-OHacyl-CoA_DH_CS"/>
</dbReference>
<keyword evidence="7" id="KW-0560">Oxidoreductase</keyword>
<dbReference type="Proteomes" id="UP000316292">
    <property type="component" value="Unassembled WGS sequence"/>
</dbReference>
<name>A0A538SA08_UNCEI</name>
<dbReference type="Pfam" id="PF00725">
    <property type="entry name" value="3HCDH"/>
    <property type="match status" value="2"/>
</dbReference>
<dbReference type="PROSITE" id="PS00067">
    <property type="entry name" value="3HCDH"/>
    <property type="match status" value="1"/>
</dbReference>
<dbReference type="Pfam" id="PF02737">
    <property type="entry name" value="3HCDH_N"/>
    <property type="match status" value="1"/>
</dbReference>
<evidence type="ECO:0000256" key="7">
    <source>
        <dbReference type="ARBA" id="ARBA00023002"/>
    </source>
</evidence>
<evidence type="ECO:0000256" key="8">
    <source>
        <dbReference type="ARBA" id="ARBA00023027"/>
    </source>
</evidence>
<keyword evidence="10" id="KW-0456">Lyase</keyword>
<feature type="domain" description="3-hydroxyacyl-CoA dehydrogenase C-terminal" evidence="13">
    <location>
        <begin position="512"/>
        <end position="605"/>
    </location>
</feature>
<evidence type="ECO:0000256" key="11">
    <source>
        <dbReference type="ARBA" id="ARBA00023268"/>
    </source>
</evidence>
<dbReference type="InterPro" id="IPR008927">
    <property type="entry name" value="6-PGluconate_DH-like_C_sf"/>
</dbReference>
<dbReference type="InterPro" id="IPR006176">
    <property type="entry name" value="3-OHacyl-CoA_DH_NAD-bd"/>
</dbReference>
<comment type="pathway">
    <text evidence="1">Lipid metabolism; fatty acid beta-oxidation.</text>
</comment>
<evidence type="ECO:0000256" key="3">
    <source>
        <dbReference type="ARBA" id="ARBA00008750"/>
    </source>
</evidence>
<dbReference type="PANTHER" id="PTHR43612">
    <property type="entry name" value="TRIFUNCTIONAL ENZYME SUBUNIT ALPHA"/>
    <property type="match status" value="1"/>
</dbReference>
<dbReference type="Pfam" id="PF00378">
    <property type="entry name" value="ECH_1"/>
    <property type="match status" value="1"/>
</dbReference>
<feature type="domain" description="3-hydroxyacyl-CoA dehydrogenase NAD binding" evidence="14">
    <location>
        <begin position="331"/>
        <end position="509"/>
    </location>
</feature>
<evidence type="ECO:0000256" key="10">
    <source>
        <dbReference type="ARBA" id="ARBA00023239"/>
    </source>
</evidence>
<proteinExistence type="inferred from homology"/>
<dbReference type="InterPro" id="IPR036291">
    <property type="entry name" value="NAD(P)-bd_dom_sf"/>
</dbReference>
<dbReference type="EC" id="4.2.1.17" evidence="4"/>
<evidence type="ECO:0000256" key="9">
    <source>
        <dbReference type="ARBA" id="ARBA00023098"/>
    </source>
</evidence>
<evidence type="ECO:0000259" key="13">
    <source>
        <dbReference type="Pfam" id="PF00725"/>
    </source>
</evidence>
<evidence type="ECO:0000256" key="6">
    <source>
        <dbReference type="ARBA" id="ARBA00022963"/>
    </source>
</evidence>
<dbReference type="CDD" id="cd06558">
    <property type="entry name" value="crotonase-like"/>
    <property type="match status" value="1"/>
</dbReference>
<keyword evidence="8" id="KW-0520">NAD</keyword>
<protein>
    <recommendedName>
        <fullName evidence="4">enoyl-CoA hydratase</fullName>
        <ecNumber evidence="4">4.2.1.17</ecNumber>
    </recommendedName>
</protein>
<dbReference type="GO" id="GO:0004300">
    <property type="term" value="F:enoyl-CoA hydratase activity"/>
    <property type="evidence" value="ECO:0007669"/>
    <property type="project" value="UniProtKB-EC"/>
</dbReference>
<evidence type="ECO:0000256" key="4">
    <source>
        <dbReference type="ARBA" id="ARBA00012076"/>
    </source>
</evidence>